<feature type="transmembrane region" description="Helical" evidence="1">
    <location>
        <begin position="33"/>
        <end position="51"/>
    </location>
</feature>
<name>A0A0F9F4Z4_9ZZZZ</name>
<feature type="non-terminal residue" evidence="2">
    <location>
        <position position="75"/>
    </location>
</feature>
<sequence>MMTIIVVVIVSGALVIGAVWGIYGNLSERLEGFLVAMAGGALLVSALLELINPALNQNSIPITLAMVFAGAITFT</sequence>
<protein>
    <recommendedName>
        <fullName evidence="3">Zinc/iron permease</fullName>
    </recommendedName>
</protein>
<reference evidence="2" key="1">
    <citation type="journal article" date="2015" name="Nature">
        <title>Complex archaea that bridge the gap between prokaryotes and eukaryotes.</title>
        <authorList>
            <person name="Spang A."/>
            <person name="Saw J.H."/>
            <person name="Jorgensen S.L."/>
            <person name="Zaremba-Niedzwiedzka K."/>
            <person name="Martijn J."/>
            <person name="Lind A.E."/>
            <person name="van Eijk R."/>
            <person name="Schleper C."/>
            <person name="Guy L."/>
            <person name="Ettema T.J."/>
        </authorList>
    </citation>
    <scope>NUCLEOTIDE SEQUENCE</scope>
</reference>
<keyword evidence="1" id="KW-1133">Transmembrane helix</keyword>
<gene>
    <name evidence="2" type="ORF">LCGC14_2348310</name>
</gene>
<proteinExistence type="predicted"/>
<evidence type="ECO:0000313" key="2">
    <source>
        <dbReference type="EMBL" id="KKL46162.1"/>
    </source>
</evidence>
<accession>A0A0F9F4Z4</accession>
<organism evidence="2">
    <name type="scientific">marine sediment metagenome</name>
    <dbReference type="NCBI Taxonomy" id="412755"/>
    <lineage>
        <taxon>unclassified sequences</taxon>
        <taxon>metagenomes</taxon>
        <taxon>ecological metagenomes</taxon>
    </lineage>
</organism>
<feature type="transmembrane region" description="Helical" evidence="1">
    <location>
        <begin position="6"/>
        <end position="26"/>
    </location>
</feature>
<dbReference type="AlphaFoldDB" id="A0A0F9F4Z4"/>
<dbReference type="EMBL" id="LAZR01034135">
    <property type="protein sequence ID" value="KKL46162.1"/>
    <property type="molecule type" value="Genomic_DNA"/>
</dbReference>
<keyword evidence="1" id="KW-0812">Transmembrane</keyword>
<keyword evidence="1" id="KW-0472">Membrane</keyword>
<comment type="caution">
    <text evidence="2">The sequence shown here is derived from an EMBL/GenBank/DDBJ whole genome shotgun (WGS) entry which is preliminary data.</text>
</comment>
<evidence type="ECO:0008006" key="3">
    <source>
        <dbReference type="Google" id="ProtNLM"/>
    </source>
</evidence>
<evidence type="ECO:0000256" key="1">
    <source>
        <dbReference type="SAM" id="Phobius"/>
    </source>
</evidence>